<keyword evidence="6 8" id="KW-0862">Zinc</keyword>
<name>A0ABT0I9Z2_9ACTN</name>
<evidence type="ECO:0000256" key="3">
    <source>
        <dbReference type="ARBA" id="ARBA00022723"/>
    </source>
</evidence>
<keyword evidence="2 8" id="KW-0645">Protease</keyword>
<keyword evidence="8" id="KW-0964">Secreted</keyword>
<keyword evidence="13" id="KW-1185">Reference proteome</keyword>
<keyword evidence="3" id="KW-0479">Metal-binding</keyword>
<evidence type="ECO:0000256" key="6">
    <source>
        <dbReference type="ARBA" id="ARBA00022833"/>
    </source>
</evidence>
<dbReference type="Proteomes" id="UP001522868">
    <property type="component" value="Unassembled WGS sequence"/>
</dbReference>
<dbReference type="InterPro" id="IPR013856">
    <property type="entry name" value="Peptidase_M4_domain"/>
</dbReference>
<dbReference type="InterPro" id="IPR050728">
    <property type="entry name" value="Zinc_Metalloprotease_M4"/>
</dbReference>
<dbReference type="PANTHER" id="PTHR33794">
    <property type="entry name" value="BACILLOLYSIN"/>
    <property type="match status" value="1"/>
</dbReference>
<evidence type="ECO:0000259" key="11">
    <source>
        <dbReference type="Pfam" id="PF07504"/>
    </source>
</evidence>
<evidence type="ECO:0000256" key="2">
    <source>
        <dbReference type="ARBA" id="ARBA00022670"/>
    </source>
</evidence>
<evidence type="ECO:0000259" key="10">
    <source>
        <dbReference type="Pfam" id="PF02868"/>
    </source>
</evidence>
<dbReference type="Pfam" id="PF01447">
    <property type="entry name" value="Peptidase_M4"/>
    <property type="match status" value="1"/>
</dbReference>
<organism evidence="12 13">
    <name type="scientific">Streptomyces lichenis</name>
    <dbReference type="NCBI Taxonomy" id="2306967"/>
    <lineage>
        <taxon>Bacteria</taxon>
        <taxon>Bacillati</taxon>
        <taxon>Actinomycetota</taxon>
        <taxon>Actinomycetes</taxon>
        <taxon>Kitasatosporales</taxon>
        <taxon>Streptomycetaceae</taxon>
        <taxon>Streptomyces</taxon>
    </lineage>
</organism>
<comment type="function">
    <text evidence="8">Extracellular zinc metalloprotease.</text>
</comment>
<evidence type="ECO:0000256" key="4">
    <source>
        <dbReference type="ARBA" id="ARBA00022729"/>
    </source>
</evidence>
<comment type="cofactor">
    <cofactor evidence="8">
        <name>Zn(2+)</name>
        <dbReference type="ChEBI" id="CHEBI:29105"/>
    </cofactor>
</comment>
<evidence type="ECO:0000313" key="13">
    <source>
        <dbReference type="Proteomes" id="UP001522868"/>
    </source>
</evidence>
<dbReference type="InterPro" id="IPR027268">
    <property type="entry name" value="Peptidase_M4/M1_CTD_sf"/>
</dbReference>
<evidence type="ECO:0000256" key="8">
    <source>
        <dbReference type="RuleBase" id="RU366073"/>
    </source>
</evidence>
<protein>
    <recommendedName>
        <fullName evidence="8">Neutral metalloproteinase</fullName>
        <ecNumber evidence="8">3.4.24.-</ecNumber>
    </recommendedName>
</protein>
<evidence type="ECO:0000259" key="9">
    <source>
        <dbReference type="Pfam" id="PF01447"/>
    </source>
</evidence>
<dbReference type="Gene3D" id="1.10.390.10">
    <property type="entry name" value="Neutral Protease Domain 2"/>
    <property type="match status" value="1"/>
</dbReference>
<dbReference type="SUPFAM" id="SSF55486">
    <property type="entry name" value="Metalloproteases ('zincins'), catalytic domain"/>
    <property type="match status" value="1"/>
</dbReference>
<feature type="domain" description="Peptidase M4 C-terminal" evidence="10">
    <location>
        <begin position="335"/>
        <end position="509"/>
    </location>
</feature>
<accession>A0ABT0I9Z2</accession>
<feature type="domain" description="Peptidase M4" evidence="9">
    <location>
        <begin position="189"/>
        <end position="331"/>
    </location>
</feature>
<dbReference type="Pfam" id="PF07504">
    <property type="entry name" value="FTP"/>
    <property type="match status" value="1"/>
</dbReference>
<evidence type="ECO:0000256" key="7">
    <source>
        <dbReference type="ARBA" id="ARBA00023049"/>
    </source>
</evidence>
<evidence type="ECO:0000313" key="12">
    <source>
        <dbReference type="EMBL" id="MCK8678140.1"/>
    </source>
</evidence>
<dbReference type="InterPro" id="IPR001570">
    <property type="entry name" value="Peptidase_M4_C_domain"/>
</dbReference>
<dbReference type="Gene3D" id="3.10.450.490">
    <property type="match status" value="1"/>
</dbReference>
<comment type="subcellular location">
    <subcellularLocation>
        <location evidence="8">Secreted</location>
    </subcellularLocation>
</comment>
<comment type="similarity">
    <text evidence="1 8">Belongs to the peptidase M4 family.</text>
</comment>
<dbReference type="Gene3D" id="3.10.170.10">
    <property type="match status" value="1"/>
</dbReference>
<keyword evidence="4" id="KW-0732">Signal</keyword>
<evidence type="ECO:0000256" key="5">
    <source>
        <dbReference type="ARBA" id="ARBA00022801"/>
    </source>
</evidence>
<keyword evidence="7 8" id="KW-0482">Metalloprotease</keyword>
<evidence type="ECO:0000256" key="1">
    <source>
        <dbReference type="ARBA" id="ARBA00009388"/>
    </source>
</evidence>
<dbReference type="InterPro" id="IPR023612">
    <property type="entry name" value="Peptidase_M4"/>
</dbReference>
<dbReference type="InterPro" id="IPR011096">
    <property type="entry name" value="FTP_domain"/>
</dbReference>
<feature type="domain" description="FTP" evidence="11">
    <location>
        <begin position="41"/>
        <end position="88"/>
    </location>
</feature>
<sequence length="510" mass="52999">MAVALLAVGGANSADALAPAGAPDTSLAGTAAALGLNAQEKLVVRDVVRDADGTVHTRYDRTYGGLPVLGGDLVVHRAKDGALRGVTKATERSVAVGSLTPKLAPGRAASAAVEAAVAADVEKPTTAGKDQAPRKVIWAAGGAPVLAYETVVGGVQEGGTPSRLHVITDATTGKKLYEYQAIDNVADDTSQYSGTVDLVDTRGGSGYQLVDSTRGGHRTVDLGGRTSGSGTLFTDADGVWGDGKPTNRQTAAVDAAHGFAKTHDFYKSVLGRDGIRNNGTAPTSHVHYGVKHANAYYDDPTYSIYYGDGRDGKSPLTQLDVAGHEFSHGVTAATARLVYSGESGGLNEATSDILGTAIEFHAGNTADKGDYFLGEKINYFGDGKPLRYMDTPSRDGESADYWDSGTRNLDVHHSSGVANHFFYLLSEGSGSKVINGVRHESRSKDGSTVTGIGRDKAVKIWYKALTSYFTSTTTYAGARQGTLQAAVSLYGAGSAEVAAVGKAWTAVNVK</sequence>
<reference evidence="12 13" key="1">
    <citation type="submission" date="2022-04" db="EMBL/GenBank/DDBJ databases">
        <title>Streptomyces sp. nov. LCR6-01 isolated from Lichen of Dirinaria sp.</title>
        <authorList>
            <person name="Kanchanasin P."/>
            <person name="Tanasupawat S."/>
            <person name="Phongsopitanun W."/>
        </authorList>
    </citation>
    <scope>NUCLEOTIDE SEQUENCE [LARGE SCALE GENOMIC DNA]</scope>
    <source>
        <strain evidence="12 13">LCR6-01</strain>
    </source>
</reference>
<dbReference type="Pfam" id="PF02868">
    <property type="entry name" value="Peptidase_M4_C"/>
    <property type="match status" value="1"/>
</dbReference>
<gene>
    <name evidence="12" type="ORF">M1O15_12180</name>
</gene>
<dbReference type="EC" id="3.4.24.-" evidence="8"/>
<dbReference type="EMBL" id="JALPTH010000009">
    <property type="protein sequence ID" value="MCK8678140.1"/>
    <property type="molecule type" value="Genomic_DNA"/>
</dbReference>
<comment type="caution">
    <text evidence="12">The sequence shown here is derived from an EMBL/GenBank/DDBJ whole genome shotgun (WGS) entry which is preliminary data.</text>
</comment>
<dbReference type="CDD" id="cd09597">
    <property type="entry name" value="M4_TLP"/>
    <property type="match status" value="1"/>
</dbReference>
<dbReference type="PRINTS" id="PR00730">
    <property type="entry name" value="THERMOLYSIN"/>
</dbReference>
<proteinExistence type="inferred from homology"/>
<keyword evidence="5 8" id="KW-0378">Hydrolase</keyword>
<dbReference type="PANTHER" id="PTHR33794:SF1">
    <property type="entry name" value="BACILLOLYSIN"/>
    <property type="match status" value="1"/>
</dbReference>